<dbReference type="Proteomes" id="UP000749040">
    <property type="component" value="Unassembled WGS sequence"/>
</dbReference>
<dbReference type="Pfam" id="PF04012">
    <property type="entry name" value="PspA_IM30"/>
    <property type="match status" value="1"/>
</dbReference>
<dbReference type="EMBL" id="JADKYB010000014">
    <property type="protein sequence ID" value="MBM9507777.1"/>
    <property type="molecule type" value="Genomic_DNA"/>
</dbReference>
<evidence type="ECO:0000256" key="1">
    <source>
        <dbReference type="ARBA" id="ARBA00043985"/>
    </source>
</evidence>
<keyword evidence="3" id="KW-1185">Reference proteome</keyword>
<evidence type="ECO:0000313" key="3">
    <source>
        <dbReference type="Proteomes" id="UP000749040"/>
    </source>
</evidence>
<comment type="caution">
    <text evidence="2">The sequence shown here is derived from an EMBL/GenBank/DDBJ whole genome shotgun (WGS) entry which is preliminary data.</text>
</comment>
<evidence type="ECO:0000313" key="2">
    <source>
        <dbReference type="EMBL" id="MBM9507777.1"/>
    </source>
</evidence>
<dbReference type="PANTHER" id="PTHR31088:SF6">
    <property type="entry name" value="PHAGE SHOCK PROTEIN A"/>
    <property type="match status" value="1"/>
</dbReference>
<protein>
    <submittedName>
        <fullName evidence="2">PspA/IM30 family protein</fullName>
    </submittedName>
</protein>
<reference evidence="2 3" key="1">
    <citation type="submission" date="2021-01" db="EMBL/GenBank/DDBJ databases">
        <title>Streptomyces acididurans sp. nov., isolated from a peat swamp forest soil.</title>
        <authorList>
            <person name="Chantavorakit T."/>
            <person name="Duangmal K."/>
        </authorList>
    </citation>
    <scope>NUCLEOTIDE SEQUENCE [LARGE SCALE GENOMIC DNA]</scope>
    <source>
        <strain evidence="2 3">KK5PA1</strain>
    </source>
</reference>
<proteinExistence type="inferred from homology"/>
<dbReference type="RefSeq" id="WP_205359640.1">
    <property type="nucleotide sequence ID" value="NZ_JADKYB010000014.1"/>
</dbReference>
<sequence length="245" mass="27086">MTKQTILGRVSQLARTDVDALLDQAEDPHKMLDQLIRDYTGTVHEAEDALEVGLAELRRLEHDRAEDMAAAAEWGGRARTASRGAEELRTGGGTMEAERFDTLARIALAHQVRCEQDAAYAEPLIAVRSGTTEQLRIGLDRSKELLELLRTRRDELVARSRTSRARTTVLDAVRRVDLFDPAGDLGRFEDKLRRERARAGGREELAPSVLDEQFGSVDPYLGPLADPEEVDSRLAALKRGASASS</sequence>
<accession>A0ABS2TXG6</accession>
<gene>
    <name evidence="2" type="ORF">ITX44_25160</name>
</gene>
<dbReference type="PANTHER" id="PTHR31088">
    <property type="entry name" value="MEMBRANE-ASSOCIATED PROTEIN VIPP1, CHLOROPLASTIC"/>
    <property type="match status" value="1"/>
</dbReference>
<dbReference type="InterPro" id="IPR007157">
    <property type="entry name" value="PspA_VIPP1"/>
</dbReference>
<name>A0ABS2TXG6_9ACTN</name>
<comment type="similarity">
    <text evidence="1">Belongs to the PspA/Vipp/IM30 family.</text>
</comment>
<organism evidence="2 3">
    <name type="scientific">Actinacidiphila acididurans</name>
    <dbReference type="NCBI Taxonomy" id="2784346"/>
    <lineage>
        <taxon>Bacteria</taxon>
        <taxon>Bacillati</taxon>
        <taxon>Actinomycetota</taxon>
        <taxon>Actinomycetes</taxon>
        <taxon>Kitasatosporales</taxon>
        <taxon>Streptomycetaceae</taxon>
        <taxon>Actinacidiphila</taxon>
    </lineage>
</organism>